<dbReference type="InterPro" id="IPR057309">
    <property type="entry name" value="PcsB_CC"/>
</dbReference>
<dbReference type="EMBL" id="FPAA01000001">
    <property type="protein sequence ID" value="SFS32264.1"/>
    <property type="molecule type" value="Genomic_DNA"/>
</dbReference>
<dbReference type="PROSITE" id="PS50911">
    <property type="entry name" value="CHAP"/>
    <property type="match status" value="1"/>
</dbReference>
<evidence type="ECO:0000313" key="5">
    <source>
        <dbReference type="Proteomes" id="UP000198660"/>
    </source>
</evidence>
<dbReference type="InterPro" id="IPR007921">
    <property type="entry name" value="CHAP_dom"/>
</dbReference>
<evidence type="ECO:0000313" key="4">
    <source>
        <dbReference type="EMBL" id="SFS32264.1"/>
    </source>
</evidence>
<dbReference type="InterPro" id="IPR038765">
    <property type="entry name" value="Papain-like_cys_pep_sf"/>
</dbReference>
<feature type="domain" description="Peptidase C51" evidence="3">
    <location>
        <begin position="221"/>
        <end position="350"/>
    </location>
</feature>
<sequence length="352" mass="40767">MVLLPHERGLRFWLTVLLTAVLLAGVLQPSPVFGAGGSKKKELEDVRNEKDKIQSELNKLRKKIEEPKKRVIEIEKKTKEINRKIADVEKQQRANKKKLDYYEGLFKDRFRIIYENGQMGSMQSLLQAGSLKEFLSRFQTLRMILERDRSLMDQYQRIEDENKKLAKKYEDLADEQRKKEEDAREIYVQVQKEIKKTEKKLSKISNKEDAIKEELQRLTLVDASLYPFKYASTGGVDAWGFYNRQCTSFVAWRMNQHGKSFTNMMRGGRWGDAKHWDDNARALGYPVNRTPKAGAIAQWNAGNGASRFGHVAYVKSVNGSSITIEEYNYDPRYGYSSRTIPASSVSNFIHFN</sequence>
<keyword evidence="2" id="KW-0175">Coiled coil</keyword>
<keyword evidence="1" id="KW-0732">Signal</keyword>
<keyword evidence="5" id="KW-1185">Reference proteome</keyword>
<accession>A0A1I6NWI3</accession>
<proteinExistence type="predicted"/>
<dbReference type="Pfam" id="PF05257">
    <property type="entry name" value="CHAP"/>
    <property type="match status" value="1"/>
</dbReference>
<evidence type="ECO:0000256" key="2">
    <source>
        <dbReference type="SAM" id="Coils"/>
    </source>
</evidence>
<dbReference type="AlphaFoldDB" id="A0A1I6NWI3"/>
<reference evidence="5" key="1">
    <citation type="submission" date="2016-10" db="EMBL/GenBank/DDBJ databases">
        <authorList>
            <person name="Varghese N."/>
            <person name="Submissions S."/>
        </authorList>
    </citation>
    <scope>NUCLEOTIDE SEQUENCE [LARGE SCALE GENOMIC DNA]</scope>
    <source>
        <strain evidence="5">DSM 45789</strain>
    </source>
</reference>
<evidence type="ECO:0000259" key="3">
    <source>
        <dbReference type="PROSITE" id="PS50911"/>
    </source>
</evidence>
<organism evidence="4 5">
    <name type="scientific">Marininema halotolerans</name>
    <dbReference type="NCBI Taxonomy" id="1155944"/>
    <lineage>
        <taxon>Bacteria</taxon>
        <taxon>Bacillati</taxon>
        <taxon>Bacillota</taxon>
        <taxon>Bacilli</taxon>
        <taxon>Bacillales</taxon>
        <taxon>Thermoactinomycetaceae</taxon>
        <taxon>Marininema</taxon>
    </lineage>
</organism>
<dbReference type="Pfam" id="PF24568">
    <property type="entry name" value="CC_PcsB"/>
    <property type="match status" value="1"/>
</dbReference>
<dbReference type="Proteomes" id="UP000198660">
    <property type="component" value="Unassembled WGS sequence"/>
</dbReference>
<evidence type="ECO:0000256" key="1">
    <source>
        <dbReference type="ARBA" id="ARBA00022729"/>
    </source>
</evidence>
<dbReference type="Gene3D" id="6.10.250.3150">
    <property type="match status" value="1"/>
</dbReference>
<name>A0A1I6NWI3_9BACL</name>
<gene>
    <name evidence="4" type="ORF">SAMN05444972_101194</name>
</gene>
<feature type="coiled-coil region" evidence="2">
    <location>
        <begin position="148"/>
        <end position="214"/>
    </location>
</feature>
<dbReference type="RefSeq" id="WP_176391814.1">
    <property type="nucleotide sequence ID" value="NZ_FPAA01000001.1"/>
</dbReference>
<dbReference type="SUPFAM" id="SSF54001">
    <property type="entry name" value="Cysteine proteinases"/>
    <property type="match status" value="1"/>
</dbReference>
<feature type="coiled-coil region" evidence="2">
    <location>
        <begin position="43"/>
        <end position="94"/>
    </location>
</feature>
<protein>
    <submittedName>
        <fullName evidence="4">CHAP domain-containing protein</fullName>
    </submittedName>
</protein>
<dbReference type="Gene3D" id="3.90.1720.10">
    <property type="entry name" value="endopeptidase domain like (from Nostoc punctiforme)"/>
    <property type="match status" value="1"/>
</dbReference>